<evidence type="ECO:0000256" key="3">
    <source>
        <dbReference type="SAM" id="Phobius"/>
    </source>
</evidence>
<dbReference type="Gene3D" id="1.10.287.4300">
    <property type="entry name" value="Stage III sporulation protein AH-like"/>
    <property type="match status" value="1"/>
</dbReference>
<dbReference type="OrthoDB" id="2665883at2"/>
<dbReference type="RefSeq" id="WP_091188916.1">
    <property type="nucleotide sequence ID" value="NZ_FOMT01000005.1"/>
</dbReference>
<dbReference type="InterPro" id="IPR038503">
    <property type="entry name" value="SpoIIIAH_sf"/>
</dbReference>
<keyword evidence="3" id="KW-1133">Transmembrane helix</keyword>
<dbReference type="AlphaFoldDB" id="A0A1I2FCJ9"/>
<dbReference type="EMBL" id="FOMT01000005">
    <property type="protein sequence ID" value="SFF02251.1"/>
    <property type="molecule type" value="Genomic_DNA"/>
</dbReference>
<protein>
    <submittedName>
        <fullName evidence="4">Stage III sporulation protein AH</fullName>
    </submittedName>
</protein>
<evidence type="ECO:0000256" key="1">
    <source>
        <dbReference type="SAM" id="Coils"/>
    </source>
</evidence>
<reference evidence="5" key="1">
    <citation type="submission" date="2016-10" db="EMBL/GenBank/DDBJ databases">
        <authorList>
            <person name="Varghese N."/>
            <person name="Submissions S."/>
        </authorList>
    </citation>
    <scope>NUCLEOTIDE SEQUENCE [LARGE SCALE GENOMIC DNA]</scope>
    <source>
        <strain evidence="5">CGMCC 1.10784</strain>
    </source>
</reference>
<proteinExistence type="predicted"/>
<dbReference type="InterPro" id="IPR024232">
    <property type="entry name" value="SpoIIIAH"/>
</dbReference>
<sequence length="206" mass="22587">MNTKRQTIWLVSMLSLMVVLSAYYLFTQDTKSPDMLSDGTQTEQKTGATEAAAGNDQIVVDQVDPAGDATDDGSLSEADKQVLEQIEAQGGVDSSVFSQVEEKRSQLNSEQQDKLFTDITNLEDPKEAQAAATQLEQLEEKNSKLTSIENELMKSFQQAIVNEEGNGYKVLVESDKLDKSQAANIIDLVMKTLGVDADQVSVQFIQ</sequence>
<dbReference type="STRING" id="1045775.SAMN05216378_4769"/>
<keyword evidence="1" id="KW-0175">Coiled coil</keyword>
<evidence type="ECO:0000256" key="2">
    <source>
        <dbReference type="SAM" id="MobiDB-lite"/>
    </source>
</evidence>
<feature type="region of interest" description="Disordered" evidence="2">
    <location>
        <begin position="35"/>
        <end position="57"/>
    </location>
</feature>
<organism evidence="4 5">
    <name type="scientific">Paenibacillus catalpae</name>
    <dbReference type="NCBI Taxonomy" id="1045775"/>
    <lineage>
        <taxon>Bacteria</taxon>
        <taxon>Bacillati</taxon>
        <taxon>Bacillota</taxon>
        <taxon>Bacilli</taxon>
        <taxon>Bacillales</taxon>
        <taxon>Paenibacillaceae</taxon>
        <taxon>Paenibacillus</taxon>
    </lineage>
</organism>
<keyword evidence="3" id="KW-0472">Membrane</keyword>
<dbReference type="Proteomes" id="UP000198855">
    <property type="component" value="Unassembled WGS sequence"/>
</dbReference>
<keyword evidence="5" id="KW-1185">Reference proteome</keyword>
<feature type="compositionally biased region" description="Polar residues" evidence="2">
    <location>
        <begin position="38"/>
        <end position="47"/>
    </location>
</feature>
<keyword evidence="3" id="KW-0812">Transmembrane</keyword>
<feature type="transmembrane region" description="Helical" evidence="3">
    <location>
        <begin position="7"/>
        <end position="26"/>
    </location>
</feature>
<accession>A0A1I2FCJ9</accession>
<gene>
    <name evidence="4" type="ORF">SAMN05216378_4769</name>
</gene>
<evidence type="ECO:0000313" key="5">
    <source>
        <dbReference type="Proteomes" id="UP000198855"/>
    </source>
</evidence>
<feature type="coiled-coil region" evidence="1">
    <location>
        <begin position="128"/>
        <end position="158"/>
    </location>
</feature>
<name>A0A1I2FCJ9_9BACL</name>
<evidence type="ECO:0000313" key="4">
    <source>
        <dbReference type="EMBL" id="SFF02251.1"/>
    </source>
</evidence>
<dbReference type="Pfam" id="PF12685">
    <property type="entry name" value="SpoIIIAH"/>
    <property type="match status" value="1"/>
</dbReference>